<evidence type="ECO:0000313" key="4">
    <source>
        <dbReference type="EMBL" id="RFC64532.1"/>
    </source>
</evidence>
<keyword evidence="1" id="KW-0479">Metal-binding</keyword>
<dbReference type="InterPro" id="IPR009197">
    <property type="entry name" value="MlrC"/>
</dbReference>
<dbReference type="InterPro" id="IPR015995">
    <property type="entry name" value="MlrC_N"/>
</dbReference>
<dbReference type="Proteomes" id="UP000264310">
    <property type="component" value="Unassembled WGS sequence"/>
</dbReference>
<evidence type="ECO:0000259" key="2">
    <source>
        <dbReference type="Pfam" id="PF07171"/>
    </source>
</evidence>
<comment type="cofactor">
    <cofactor evidence="1">
        <name>Zn(2+)</name>
        <dbReference type="ChEBI" id="CHEBI:29105"/>
    </cofactor>
    <text evidence="1">Binds 1 zinc ion per subunit.</text>
</comment>
<sequence>MNPGSPPSPRIAIGGFMHETNTFAPTKADLAAFEHGGGWPALAEGEALFEATAGVNLGLAGFIEAGRARDWTLVPTIWCAASPSAHVTEHAFETLAGRLLAAIERALPLDAVFLDLHGAMVTEHLDDGEGELLARVRALVGDNVPIAASLDLHGNVSARMVEAADCLVAYRTYPHVDMARTGARAADRMSELLAGERYGKAFRQIPFLIPIAWQCTEMEPNASLYRAVAEAETGPVVSTSFLCGFPAADIPDCGPSVLAYARTAEAAKAAADDLAMRIEAARAGFMGEAFEPLDAVERAMAISREAIAKGAARPVVIADTQDNPGAGGDSDTTGMLSALVEAGAQDAAIGVIVDPQAALRAHEAGIGAKIEIALGGSPKVAGDAPFLGRFTVEALSDGQLRTKGPYYGDARMDLGPSACLRIGGVRVIVASKKAQLADREMFRFLGIVPEEAAILVVKSSVHFRADFSPIAEAILTATAPGPMPLSPASLPFTRLRPGIALAPEAPAEQTASDAAR</sequence>
<proteinExistence type="inferred from homology"/>
<dbReference type="Pfam" id="PF07171">
    <property type="entry name" value="MlrC_C"/>
    <property type="match status" value="1"/>
</dbReference>
<dbReference type="InterPro" id="IPR010799">
    <property type="entry name" value="MlrC_C"/>
</dbReference>
<reference evidence="4 5" key="1">
    <citation type="submission" date="2018-08" db="EMBL/GenBank/DDBJ databases">
        <title>Fulvimarina sp. 85, whole genome shotgun sequence.</title>
        <authorList>
            <person name="Tuo L."/>
        </authorList>
    </citation>
    <scope>NUCLEOTIDE SEQUENCE [LARGE SCALE GENOMIC DNA]</scope>
    <source>
        <strain evidence="4 5">85</strain>
    </source>
</reference>
<dbReference type="GO" id="GO:0006508">
    <property type="term" value="P:proteolysis"/>
    <property type="evidence" value="ECO:0007669"/>
    <property type="project" value="UniProtKB-KW"/>
</dbReference>
<gene>
    <name evidence="4" type="ORF">DYI37_07325</name>
</gene>
<dbReference type="AlphaFoldDB" id="A0A371X5M5"/>
<dbReference type="OrthoDB" id="9782658at2"/>
<comment type="similarity">
    <text evidence="1">Belongs to the peptidase M81 family.</text>
</comment>
<name>A0A371X5M5_9HYPH</name>
<keyword evidence="1" id="KW-0378">Hydrolase</keyword>
<dbReference type="PIRSF" id="PIRSF012702">
    <property type="entry name" value="UCP012702"/>
    <property type="match status" value="1"/>
</dbReference>
<protein>
    <recommendedName>
        <fullName evidence="1">Microcystinase C</fullName>
        <shortName evidence="1">MlrC</shortName>
    </recommendedName>
</protein>
<feature type="domain" description="Microcystin LR degradation protein MlrC C-terminal" evidence="2">
    <location>
        <begin position="317"/>
        <end position="494"/>
    </location>
</feature>
<dbReference type="GO" id="GO:0008237">
    <property type="term" value="F:metallopeptidase activity"/>
    <property type="evidence" value="ECO:0007669"/>
    <property type="project" value="UniProtKB-KW"/>
</dbReference>
<dbReference type="GO" id="GO:0046872">
    <property type="term" value="F:metal ion binding"/>
    <property type="evidence" value="ECO:0007669"/>
    <property type="project" value="UniProtKB-KW"/>
</dbReference>
<keyword evidence="1" id="KW-0645">Protease</keyword>
<evidence type="ECO:0000259" key="3">
    <source>
        <dbReference type="Pfam" id="PF07364"/>
    </source>
</evidence>
<accession>A0A371X5M5</accession>
<dbReference type="Pfam" id="PF07364">
    <property type="entry name" value="DUF1485"/>
    <property type="match status" value="1"/>
</dbReference>
<comment type="caution">
    <text evidence="4">The sequence shown here is derived from an EMBL/GenBank/DDBJ whole genome shotgun (WGS) entry which is preliminary data.</text>
</comment>
<organism evidence="4 5">
    <name type="scientific">Fulvimarina endophytica</name>
    <dbReference type="NCBI Taxonomy" id="2293836"/>
    <lineage>
        <taxon>Bacteria</taxon>
        <taxon>Pseudomonadati</taxon>
        <taxon>Pseudomonadota</taxon>
        <taxon>Alphaproteobacteria</taxon>
        <taxon>Hyphomicrobiales</taxon>
        <taxon>Aurantimonadaceae</taxon>
        <taxon>Fulvimarina</taxon>
    </lineage>
</organism>
<evidence type="ECO:0000313" key="5">
    <source>
        <dbReference type="Proteomes" id="UP000264310"/>
    </source>
</evidence>
<keyword evidence="5" id="KW-1185">Reference proteome</keyword>
<dbReference type="EMBL" id="QURL01000003">
    <property type="protein sequence ID" value="RFC64532.1"/>
    <property type="molecule type" value="Genomic_DNA"/>
</dbReference>
<keyword evidence="1" id="KW-0482">Metalloprotease</keyword>
<feature type="domain" description="Microcystin LR degradation protein MlrC N-terminal" evidence="3">
    <location>
        <begin position="10"/>
        <end position="300"/>
    </location>
</feature>
<comment type="function">
    <text evidence="1">Involved in peptidolytic degradation of cyclic heptapeptide hepatotoxin microcystin (MC).</text>
</comment>
<evidence type="ECO:0000256" key="1">
    <source>
        <dbReference type="PIRNR" id="PIRNR012702"/>
    </source>
</evidence>